<dbReference type="Proteomes" id="UP000053424">
    <property type="component" value="Unassembled WGS sequence"/>
</dbReference>
<dbReference type="HOGENOM" id="CLU_2133790_0_0_1"/>
<evidence type="ECO:0000313" key="2">
    <source>
        <dbReference type="Proteomes" id="UP000053424"/>
    </source>
</evidence>
<evidence type="ECO:0000313" key="1">
    <source>
        <dbReference type="EMBL" id="KIM34643.1"/>
    </source>
</evidence>
<protein>
    <submittedName>
        <fullName evidence="1">Uncharacterized protein</fullName>
    </submittedName>
</protein>
<proteinExistence type="predicted"/>
<sequence>MAPFISPPSSPSNGQLAYIHSPNFQVCGAQAQLSPIFCRQLWWKYSSMHGADSPNGTDACNPTSTTFSRCADGHKLYRFMVFLKNITMQSSTPVSKPLSALAITIVASKFNRI</sequence>
<reference evidence="1 2" key="1">
    <citation type="submission" date="2014-04" db="EMBL/GenBank/DDBJ databases">
        <authorList>
            <consortium name="DOE Joint Genome Institute"/>
            <person name="Kuo A."/>
            <person name="Gay G."/>
            <person name="Dore J."/>
            <person name="Kohler A."/>
            <person name="Nagy L.G."/>
            <person name="Floudas D."/>
            <person name="Copeland A."/>
            <person name="Barry K.W."/>
            <person name="Cichocki N."/>
            <person name="Veneault-Fourrey C."/>
            <person name="LaButti K."/>
            <person name="Lindquist E.A."/>
            <person name="Lipzen A."/>
            <person name="Lundell T."/>
            <person name="Morin E."/>
            <person name="Murat C."/>
            <person name="Sun H."/>
            <person name="Tunlid A."/>
            <person name="Henrissat B."/>
            <person name="Grigoriev I.V."/>
            <person name="Hibbett D.S."/>
            <person name="Martin F."/>
            <person name="Nordberg H.P."/>
            <person name="Cantor M.N."/>
            <person name="Hua S.X."/>
        </authorList>
    </citation>
    <scope>NUCLEOTIDE SEQUENCE [LARGE SCALE GENOMIC DNA]</scope>
    <source>
        <strain evidence="2">h7</strain>
    </source>
</reference>
<name>A0A0C2X9G0_HEBCY</name>
<keyword evidence="2" id="KW-1185">Reference proteome</keyword>
<dbReference type="AlphaFoldDB" id="A0A0C2X9G0"/>
<reference evidence="2" key="2">
    <citation type="submission" date="2015-01" db="EMBL/GenBank/DDBJ databases">
        <title>Evolutionary Origins and Diversification of the Mycorrhizal Mutualists.</title>
        <authorList>
            <consortium name="DOE Joint Genome Institute"/>
            <consortium name="Mycorrhizal Genomics Consortium"/>
            <person name="Kohler A."/>
            <person name="Kuo A."/>
            <person name="Nagy L.G."/>
            <person name="Floudas D."/>
            <person name="Copeland A."/>
            <person name="Barry K.W."/>
            <person name="Cichocki N."/>
            <person name="Veneault-Fourrey C."/>
            <person name="LaButti K."/>
            <person name="Lindquist E.A."/>
            <person name="Lipzen A."/>
            <person name="Lundell T."/>
            <person name="Morin E."/>
            <person name="Murat C."/>
            <person name="Riley R."/>
            <person name="Ohm R."/>
            <person name="Sun H."/>
            <person name="Tunlid A."/>
            <person name="Henrissat B."/>
            <person name="Grigoriev I.V."/>
            <person name="Hibbett D.S."/>
            <person name="Martin F."/>
        </authorList>
    </citation>
    <scope>NUCLEOTIDE SEQUENCE [LARGE SCALE GENOMIC DNA]</scope>
    <source>
        <strain evidence="2">h7</strain>
    </source>
</reference>
<dbReference type="EMBL" id="KN831894">
    <property type="protein sequence ID" value="KIM34643.1"/>
    <property type="molecule type" value="Genomic_DNA"/>
</dbReference>
<gene>
    <name evidence="1" type="ORF">M413DRAFT_33138</name>
</gene>
<organism evidence="1 2">
    <name type="scientific">Hebeloma cylindrosporum</name>
    <dbReference type="NCBI Taxonomy" id="76867"/>
    <lineage>
        <taxon>Eukaryota</taxon>
        <taxon>Fungi</taxon>
        <taxon>Dikarya</taxon>
        <taxon>Basidiomycota</taxon>
        <taxon>Agaricomycotina</taxon>
        <taxon>Agaricomycetes</taxon>
        <taxon>Agaricomycetidae</taxon>
        <taxon>Agaricales</taxon>
        <taxon>Agaricineae</taxon>
        <taxon>Hymenogastraceae</taxon>
        <taxon>Hebeloma</taxon>
    </lineage>
</organism>
<accession>A0A0C2X9G0</accession>